<dbReference type="PRINTS" id="PR00364">
    <property type="entry name" value="DISEASERSIST"/>
</dbReference>
<dbReference type="AlphaFoldDB" id="A0AAJ2ZKN6"/>
<evidence type="ECO:0000313" key="5">
    <source>
        <dbReference type="EMBL" id="QGL51547.1"/>
    </source>
</evidence>
<dbReference type="Gene3D" id="1.25.40.10">
    <property type="entry name" value="Tetratricopeptide repeat domain"/>
    <property type="match status" value="1"/>
</dbReference>
<dbReference type="Pfam" id="PF03704">
    <property type="entry name" value="BTAD"/>
    <property type="match status" value="1"/>
</dbReference>
<evidence type="ECO:0000313" key="7">
    <source>
        <dbReference type="Proteomes" id="UP000477779"/>
    </source>
</evidence>
<dbReference type="InterPro" id="IPR011990">
    <property type="entry name" value="TPR-like_helical_dom_sf"/>
</dbReference>
<reference evidence="4 7" key="2">
    <citation type="submission" date="2020-02" db="EMBL/GenBank/DDBJ databases">
        <title>WGS of Micromonospora spp. isolated from hot spring.</title>
        <authorList>
            <person name="Thawai C."/>
        </authorList>
    </citation>
    <scope>NUCLEOTIDE SEQUENCE [LARGE SCALE GENOMIC DNA]</scope>
    <source>
        <strain evidence="4 7">TMS7</strain>
    </source>
</reference>
<dbReference type="Proteomes" id="UP000477779">
    <property type="component" value="Unassembled WGS sequence"/>
</dbReference>
<dbReference type="SUPFAM" id="SSF46894">
    <property type="entry name" value="C-terminal effector domain of the bipartite response regulators"/>
    <property type="match status" value="1"/>
</dbReference>
<dbReference type="GO" id="GO:0006355">
    <property type="term" value="P:regulation of DNA-templated transcription"/>
    <property type="evidence" value="ECO:0007669"/>
    <property type="project" value="InterPro"/>
</dbReference>
<dbReference type="InterPro" id="IPR005158">
    <property type="entry name" value="BTAD"/>
</dbReference>
<dbReference type="Gene3D" id="3.40.50.300">
    <property type="entry name" value="P-loop containing nucleotide triphosphate hydrolases"/>
    <property type="match status" value="1"/>
</dbReference>
<dbReference type="SMART" id="SM01043">
    <property type="entry name" value="BTAD"/>
    <property type="match status" value="1"/>
</dbReference>
<dbReference type="GO" id="GO:0003677">
    <property type="term" value="F:DNA binding"/>
    <property type="evidence" value="ECO:0007669"/>
    <property type="project" value="InterPro"/>
</dbReference>
<name>A0AAJ2ZKN6_9ACTN</name>
<dbReference type="InterPro" id="IPR027417">
    <property type="entry name" value="P-loop_NTPase"/>
</dbReference>
<protein>
    <recommendedName>
        <fullName evidence="3">Bacterial transcriptional activator domain-containing protein</fullName>
    </recommendedName>
</protein>
<dbReference type="InterPro" id="IPR002182">
    <property type="entry name" value="NB-ARC"/>
</dbReference>
<organism evidence="4 7">
    <name type="scientific">Micromonospora terminaliae</name>
    <dbReference type="NCBI Taxonomy" id="1914461"/>
    <lineage>
        <taxon>Bacteria</taxon>
        <taxon>Bacillati</taxon>
        <taxon>Actinomycetota</taxon>
        <taxon>Actinomycetes</taxon>
        <taxon>Micromonosporales</taxon>
        <taxon>Micromonosporaceae</taxon>
        <taxon>Micromonospora</taxon>
    </lineage>
</organism>
<dbReference type="EMBL" id="CP045309">
    <property type="protein sequence ID" value="QGL51547.1"/>
    <property type="molecule type" value="Genomic_DNA"/>
</dbReference>
<dbReference type="InterPro" id="IPR036388">
    <property type="entry name" value="WH-like_DNA-bd_sf"/>
</dbReference>
<dbReference type="CDD" id="cd15831">
    <property type="entry name" value="BTAD"/>
    <property type="match status" value="1"/>
</dbReference>
<gene>
    <name evidence="4" type="ORF">G3561_30020</name>
    <name evidence="5" type="ORF">GCE86_24270</name>
</gene>
<dbReference type="Pfam" id="PF00931">
    <property type="entry name" value="NB-ARC"/>
    <property type="match status" value="1"/>
</dbReference>
<dbReference type="Gene3D" id="1.10.10.10">
    <property type="entry name" value="Winged helix-like DNA-binding domain superfamily/Winged helix DNA-binding domain"/>
    <property type="match status" value="1"/>
</dbReference>
<dbReference type="PANTHER" id="PTHR35807:SF1">
    <property type="entry name" value="TRANSCRIPTIONAL REGULATOR REDD"/>
    <property type="match status" value="1"/>
</dbReference>
<dbReference type="InterPro" id="IPR036390">
    <property type="entry name" value="WH_DNA-bd_sf"/>
</dbReference>
<dbReference type="SUPFAM" id="SSF46785">
    <property type="entry name" value="Winged helix' DNA-binding domain"/>
    <property type="match status" value="1"/>
</dbReference>
<keyword evidence="1" id="KW-0805">Transcription regulation</keyword>
<feature type="domain" description="Bacterial transcriptional activator" evidence="3">
    <location>
        <begin position="93"/>
        <end position="237"/>
    </location>
</feature>
<evidence type="ECO:0000256" key="1">
    <source>
        <dbReference type="ARBA" id="ARBA00023015"/>
    </source>
</evidence>
<reference evidence="5 6" key="1">
    <citation type="submission" date="2019-10" db="EMBL/GenBank/DDBJ databases">
        <title>Genome Sequence of Micromonospora terminaliae DSM 101760.</title>
        <authorList>
            <person name="Guo L."/>
        </authorList>
    </citation>
    <scope>NUCLEOTIDE SEQUENCE [LARGE SCALE GENOMIC DNA]</scope>
    <source>
        <strain evidence="5 6">DSM 101760</strain>
    </source>
</reference>
<evidence type="ECO:0000259" key="3">
    <source>
        <dbReference type="SMART" id="SM01043"/>
    </source>
</evidence>
<evidence type="ECO:0000313" key="4">
    <source>
        <dbReference type="EMBL" id="NES31780.1"/>
    </source>
</evidence>
<dbReference type="SUPFAM" id="SSF52540">
    <property type="entry name" value="P-loop containing nucleoside triphosphate hydrolases"/>
    <property type="match status" value="1"/>
</dbReference>
<dbReference type="GO" id="GO:0043531">
    <property type="term" value="F:ADP binding"/>
    <property type="evidence" value="ECO:0007669"/>
    <property type="project" value="InterPro"/>
</dbReference>
<evidence type="ECO:0000313" key="6">
    <source>
        <dbReference type="Proteomes" id="UP000402241"/>
    </source>
</evidence>
<proteinExistence type="predicted"/>
<dbReference type="InterPro" id="IPR016032">
    <property type="entry name" value="Sig_transdc_resp-reg_C-effctor"/>
</dbReference>
<keyword evidence="6" id="KW-1185">Reference proteome</keyword>
<accession>A0AAJ2ZKN6</accession>
<dbReference type="Proteomes" id="UP000402241">
    <property type="component" value="Chromosome"/>
</dbReference>
<dbReference type="PANTHER" id="PTHR35807">
    <property type="entry name" value="TRANSCRIPTIONAL REGULATOR REDD-RELATED"/>
    <property type="match status" value="1"/>
</dbReference>
<dbReference type="EMBL" id="JAAHBZ010000021">
    <property type="protein sequence ID" value="NES31780.1"/>
    <property type="molecule type" value="Genomic_DNA"/>
</dbReference>
<dbReference type="SUPFAM" id="SSF48452">
    <property type="entry name" value="TPR-like"/>
    <property type="match status" value="1"/>
</dbReference>
<keyword evidence="2" id="KW-0804">Transcription</keyword>
<sequence>MLGSLEAWDRAGGLAIGGTRTRCILAALLLESDRVVSVSRLVEATWDDPPGSARVQAQNRVGSLRRLFRTVTAGPQIQTAGTGYLLSLGEWELDLHRYHQEIAHADALEREGRMAEASDALRTALNLWRGAALDGLPTSALQATAMQLEEHRLGTLERHLHLDLGLGRHRELIPDLTTLVGAHPYREGLHALLMLTLYRSGRQTEALQAYHRVRKLLNEQIGIEPGERLRTLHESLVRGEDASVPPPGARDLEQVTVQAAVVPCELPPDITGFTGRAHALSQLDRLLEATGSQPAAIITGTAGVGKTALAVHWARRAASHFPDGQIHVDLRGHAAGPSLSASEALGMLLRSLGVPPDRMPADLHAAAPLYRSTLAGKRILVVIDNVRSSEQVRPLLPGSPGCLLLVTSRNRLTGLAARDGASNICLDVLAPTEAVTLIETLLGEDRVRAEFDATVELAALCAHLPLALRIVTAQLNQRPGRRIADLVTELRAENRLAFLAADDDDETAVPIALDRSYNAVAPAAQRLFRLLGALASDDFSANSIASLTNDDPANVLLLLDRLASAHLIEERSPGRFSFHGLLRLYARDRAAAWHGGA</sequence>
<evidence type="ECO:0000256" key="2">
    <source>
        <dbReference type="ARBA" id="ARBA00023163"/>
    </source>
</evidence>
<dbReference type="InterPro" id="IPR051677">
    <property type="entry name" value="AfsR-DnrI-RedD_regulator"/>
</dbReference>